<keyword evidence="3" id="KW-0808">Transferase</keyword>
<dbReference type="Pfam" id="PF13579">
    <property type="entry name" value="Glyco_trans_4_4"/>
    <property type="match status" value="1"/>
</dbReference>
<keyword evidence="6" id="KW-1185">Reference proteome</keyword>
<proteinExistence type="predicted"/>
<dbReference type="InterPro" id="IPR050194">
    <property type="entry name" value="Glycosyltransferase_grp1"/>
</dbReference>
<dbReference type="PANTHER" id="PTHR45947:SF3">
    <property type="entry name" value="SULFOQUINOVOSYL TRANSFERASE SQD2"/>
    <property type="match status" value="1"/>
</dbReference>
<gene>
    <name evidence="5" type="ORF">GCM10023153_00130</name>
</gene>
<comment type="caution">
    <text evidence="5">The sequence shown here is derived from an EMBL/GenBank/DDBJ whole genome shotgun (WGS) entry which is preliminary data.</text>
</comment>
<reference evidence="6" key="1">
    <citation type="journal article" date="2019" name="Int. J. Syst. Evol. Microbiol.">
        <title>The Global Catalogue of Microorganisms (GCM) 10K type strain sequencing project: providing services to taxonomists for standard genome sequencing and annotation.</title>
        <authorList>
            <consortium name="The Broad Institute Genomics Platform"/>
            <consortium name="The Broad Institute Genome Sequencing Center for Infectious Disease"/>
            <person name="Wu L."/>
            <person name="Ma J."/>
        </authorList>
    </citation>
    <scope>NUCLEOTIDE SEQUENCE [LARGE SCALE GENOMIC DNA]</scope>
    <source>
        <strain evidence="6">JCM 17738</strain>
    </source>
</reference>
<dbReference type="RefSeq" id="WP_159903830.1">
    <property type="nucleotide sequence ID" value="NZ_BAABFX010000002.1"/>
</dbReference>
<dbReference type="EMBL" id="BAABFX010000002">
    <property type="protein sequence ID" value="GAA4386451.1"/>
    <property type="molecule type" value="Genomic_DNA"/>
</dbReference>
<accession>A0ABP8J877</accession>
<protein>
    <recommendedName>
        <fullName evidence="1">D-inositol 3-phosphate glycosyltransferase</fullName>
    </recommendedName>
</protein>
<dbReference type="SUPFAM" id="SSF53756">
    <property type="entry name" value="UDP-Glycosyltransferase/glycogen phosphorylase"/>
    <property type="match status" value="1"/>
</dbReference>
<organism evidence="5 6">
    <name type="scientific">Ornithinibacter aureus</name>
    <dbReference type="NCBI Taxonomy" id="622664"/>
    <lineage>
        <taxon>Bacteria</taxon>
        <taxon>Bacillati</taxon>
        <taxon>Actinomycetota</taxon>
        <taxon>Actinomycetes</taxon>
        <taxon>Micrococcales</taxon>
        <taxon>Intrasporangiaceae</taxon>
        <taxon>Ornithinibacter</taxon>
    </lineage>
</organism>
<dbReference type="Pfam" id="PF13692">
    <property type="entry name" value="Glyco_trans_1_4"/>
    <property type="match status" value="1"/>
</dbReference>
<dbReference type="PANTHER" id="PTHR45947">
    <property type="entry name" value="SULFOQUINOVOSYL TRANSFERASE SQD2"/>
    <property type="match status" value="1"/>
</dbReference>
<evidence type="ECO:0000259" key="4">
    <source>
        <dbReference type="Pfam" id="PF13579"/>
    </source>
</evidence>
<evidence type="ECO:0000313" key="6">
    <source>
        <dbReference type="Proteomes" id="UP001500390"/>
    </source>
</evidence>
<dbReference type="InterPro" id="IPR028098">
    <property type="entry name" value="Glyco_trans_4-like_N"/>
</dbReference>
<name>A0ABP8J877_9MICO</name>
<evidence type="ECO:0000256" key="3">
    <source>
        <dbReference type="ARBA" id="ARBA00022679"/>
    </source>
</evidence>
<evidence type="ECO:0000313" key="5">
    <source>
        <dbReference type="EMBL" id="GAA4386451.1"/>
    </source>
</evidence>
<dbReference type="Gene3D" id="3.40.50.2000">
    <property type="entry name" value="Glycogen Phosphorylase B"/>
    <property type="match status" value="2"/>
</dbReference>
<sequence length="395" mass="41018">MTVNRPRVVIASRLFPPEPGAAAYRLGALARTLVSRGASVRVLSTRPPGGLRPQDAPGVRVSRWPVRRDAGGNVRGYLSFASFDGPLAARLLLTRGVDLVVVEPPPTTGAVVRVVTALRRRRYVYYAGDVSSAAAQGIGLRGPLLSVLRRLEAWAMSGAVCVLTVSDSVAEAIADLTGDRVRVVVVGTGVDTGVFRPQPDAPATAAPTFVYAGTMSEVHGAAVFVEAFGLVHAEHPQARLVMFGQGTDLALMRRRADELALGAVEFPGVVPGAVVAAAFSGAVAGLASLRPGAGYDIAFPTKMFAATACGAPVVYAGGGPGRTMVEEHGLGWGCDWEPQAVAEGMRSALAAPPTPQRRAGLAAWTEENASQRSVAGRAADAVLEAADQHLYNRGS</sequence>
<evidence type="ECO:0000256" key="2">
    <source>
        <dbReference type="ARBA" id="ARBA00022676"/>
    </source>
</evidence>
<keyword evidence="2" id="KW-0328">Glycosyltransferase</keyword>
<feature type="domain" description="Glycosyltransferase subfamily 4-like N-terminal" evidence="4">
    <location>
        <begin position="21"/>
        <end position="189"/>
    </location>
</feature>
<evidence type="ECO:0000256" key="1">
    <source>
        <dbReference type="ARBA" id="ARBA00021292"/>
    </source>
</evidence>
<dbReference type="Proteomes" id="UP001500390">
    <property type="component" value="Unassembled WGS sequence"/>
</dbReference>